<organism evidence="2 3">
    <name type="scientific">Pedobacter kyungheensis</name>
    <dbReference type="NCBI Taxonomy" id="1069985"/>
    <lineage>
        <taxon>Bacteria</taxon>
        <taxon>Pseudomonadati</taxon>
        <taxon>Bacteroidota</taxon>
        <taxon>Sphingobacteriia</taxon>
        <taxon>Sphingobacteriales</taxon>
        <taxon>Sphingobacteriaceae</taxon>
        <taxon>Pedobacter</taxon>
    </lineage>
</organism>
<keyword evidence="1" id="KW-0472">Membrane</keyword>
<feature type="transmembrane region" description="Helical" evidence="1">
    <location>
        <begin position="153"/>
        <end position="171"/>
    </location>
</feature>
<keyword evidence="1" id="KW-1133">Transmembrane helix</keyword>
<gene>
    <name evidence="2" type="ORF">OC25_24250</name>
</gene>
<accession>A0A0C1FSL0</accession>
<feature type="transmembrane region" description="Helical" evidence="1">
    <location>
        <begin position="120"/>
        <end position="141"/>
    </location>
</feature>
<evidence type="ECO:0000313" key="3">
    <source>
        <dbReference type="Proteomes" id="UP000031246"/>
    </source>
</evidence>
<feature type="transmembrane region" description="Helical" evidence="1">
    <location>
        <begin position="183"/>
        <end position="202"/>
    </location>
</feature>
<evidence type="ECO:0000256" key="1">
    <source>
        <dbReference type="SAM" id="Phobius"/>
    </source>
</evidence>
<reference evidence="2 3" key="1">
    <citation type="submission" date="2014-10" db="EMBL/GenBank/DDBJ databases">
        <title>Pedobacter Kyungheensis.</title>
        <authorList>
            <person name="Anderson B.M."/>
            <person name="Newman J.D."/>
        </authorList>
    </citation>
    <scope>NUCLEOTIDE SEQUENCE [LARGE SCALE GENOMIC DNA]</scope>
    <source>
        <strain evidence="2 3">KACC 16221</strain>
    </source>
</reference>
<sequence length="227" mass="25772">MTLNQEQLFEIKAFIEKKGFTYIDVQMEILDHIASLVEEKLNANPNLSFADATAETYESFCITGLHNISNEIISSISKRYSRYFWKSFASLFGFRYILISCFFVLAAYKMLAFIGKDDFYKFNIICMLVAIVGGLFAGFLIKDYKKYLSFKSGISFLSFLMTGLFFTNLLINKVPASITVFSLNAWQVAAAGSVVLFVVYFISAFKTAKTGMNESKSLIEKYKILYA</sequence>
<protein>
    <submittedName>
        <fullName evidence="2">Uncharacterized protein</fullName>
    </submittedName>
</protein>
<comment type="caution">
    <text evidence="2">The sequence shown here is derived from an EMBL/GenBank/DDBJ whole genome shotgun (WGS) entry which is preliminary data.</text>
</comment>
<dbReference type="Proteomes" id="UP000031246">
    <property type="component" value="Unassembled WGS sequence"/>
</dbReference>
<dbReference type="AlphaFoldDB" id="A0A0C1FSL0"/>
<keyword evidence="1" id="KW-0812">Transmembrane</keyword>
<name>A0A0C1FSL0_9SPHI</name>
<dbReference type="EMBL" id="JSYN01000038">
    <property type="protein sequence ID" value="KIA90894.1"/>
    <property type="molecule type" value="Genomic_DNA"/>
</dbReference>
<feature type="transmembrane region" description="Helical" evidence="1">
    <location>
        <begin position="88"/>
        <end position="108"/>
    </location>
</feature>
<keyword evidence="3" id="KW-1185">Reference proteome</keyword>
<proteinExistence type="predicted"/>
<evidence type="ECO:0000313" key="2">
    <source>
        <dbReference type="EMBL" id="KIA90894.1"/>
    </source>
</evidence>